<accession>A0A449BZW4</accession>
<reference evidence="2 3" key="1">
    <citation type="submission" date="2019-01" db="EMBL/GenBank/DDBJ databases">
        <authorList>
            <person name="Ramaprasad A."/>
        </authorList>
    </citation>
    <scope>NUCLEOTIDE SEQUENCE [LARGE SCALE GENOMIC DNA]</scope>
</reference>
<dbReference type="Proteomes" id="UP000290582">
    <property type="component" value="Chromosome PVVCY_14"/>
</dbReference>
<protein>
    <submittedName>
        <fullName evidence="2">Uncharacterized protein</fullName>
    </submittedName>
</protein>
<organism evidence="2 3">
    <name type="scientific">Plasmodium vinckei vinckei</name>
    <dbReference type="NCBI Taxonomy" id="54757"/>
    <lineage>
        <taxon>Eukaryota</taxon>
        <taxon>Sar</taxon>
        <taxon>Alveolata</taxon>
        <taxon>Apicomplexa</taxon>
        <taxon>Aconoidasida</taxon>
        <taxon>Haemosporida</taxon>
        <taxon>Plasmodiidae</taxon>
        <taxon>Plasmodium</taxon>
        <taxon>Plasmodium (Vinckeia)</taxon>
    </lineage>
</organism>
<name>A0A449BZW4_PLAVN</name>
<dbReference type="RefSeq" id="XP_008622998.2">
    <property type="nucleotide sequence ID" value="XM_008624776.2"/>
</dbReference>
<evidence type="ECO:0000313" key="3">
    <source>
        <dbReference type="Proteomes" id="UP000290582"/>
    </source>
</evidence>
<dbReference type="KEGG" id="pvv:PVVCY_1402480"/>
<feature type="compositionally biased region" description="Basic and acidic residues" evidence="1">
    <location>
        <begin position="248"/>
        <end position="262"/>
    </location>
</feature>
<dbReference type="VEuPathDB" id="PlasmoDB:PVVCY_1402480"/>
<feature type="region of interest" description="Disordered" evidence="1">
    <location>
        <begin position="225"/>
        <end position="301"/>
    </location>
</feature>
<proteinExistence type="predicted"/>
<dbReference type="AlphaFoldDB" id="A0A449BZW4"/>
<feature type="compositionally biased region" description="Polar residues" evidence="1">
    <location>
        <begin position="228"/>
        <end position="242"/>
    </location>
</feature>
<dbReference type="EMBL" id="LR215070">
    <property type="protein sequence ID" value="VEV59005.1"/>
    <property type="molecule type" value="Genomic_DNA"/>
</dbReference>
<dbReference type="OrthoDB" id="372484at2759"/>
<evidence type="ECO:0000313" key="2">
    <source>
        <dbReference type="EMBL" id="VEV59005.1"/>
    </source>
</evidence>
<sequence>MNTNRFYIHNKMEEDKKEHNNKIIKNKLFDPEQIFGHPPDHKNADGTLKCYVNCNANVYNPSKGSVMHGNNGCRQSLGNNYNQMGIYKNNEKYNENYNNKNEQDHRQSKHNDEIKEIIENGNVKRKTLLFNNIVDSNKQLNKNFNDLEMNKKRDSDVKRCVEYFNSLRKENGDIKTILENNNFKELNIPKEHLNNGKFLNYLDYYKKHDLKELINYFDEMNTKDNNKHLLSQNKNQTTTSRSSSEKNNYNDKKLNNDEKQKDLLNSIPNKISENKTENLKTQKNKRSQNPSFNNDGETDEKLFYQRKKTKLEEPEPVFYTIDDLFG</sequence>
<evidence type="ECO:0000256" key="1">
    <source>
        <dbReference type="SAM" id="MobiDB-lite"/>
    </source>
</evidence>
<dbReference type="GeneID" id="19959301"/>
<gene>
    <name evidence="2" type="ORF">PVVCY_1402480</name>
</gene>